<dbReference type="InterPro" id="IPR027560">
    <property type="entry name" value="PEFG-CTERM"/>
</dbReference>
<dbReference type="PATRIC" id="fig|1001994.6.peg.1741"/>
<keyword evidence="1" id="KW-0472">Membrane</keyword>
<keyword evidence="1" id="KW-1133">Transmembrane helix</keyword>
<evidence type="ECO:0000313" key="3">
    <source>
        <dbReference type="Proteomes" id="UP000004440"/>
    </source>
</evidence>
<dbReference type="InterPro" id="IPR008972">
    <property type="entry name" value="Cupredoxin"/>
</dbReference>
<proteinExistence type="predicted"/>
<dbReference type="STRING" id="1001994.MY1_1768"/>
<dbReference type="EMBL" id="AFPU01000001">
    <property type="protein sequence ID" value="EGP94514.1"/>
    <property type="molecule type" value="Genomic_DNA"/>
</dbReference>
<comment type="caution">
    <text evidence="2">The sequence shown here is derived from an EMBL/GenBank/DDBJ whole genome shotgun (WGS) entry which is preliminary data.</text>
</comment>
<feature type="transmembrane region" description="Helical" evidence="1">
    <location>
        <begin position="263"/>
        <end position="283"/>
    </location>
</feature>
<dbReference type="PANTHER" id="PTHR36507">
    <property type="entry name" value="BLL1555 PROTEIN"/>
    <property type="match status" value="1"/>
</dbReference>
<dbReference type="AlphaFoldDB" id="F9CZC5"/>
<dbReference type="Gene3D" id="2.60.40.420">
    <property type="entry name" value="Cupredoxins - blue copper proteins"/>
    <property type="match status" value="1"/>
</dbReference>
<dbReference type="SUPFAM" id="SSF49503">
    <property type="entry name" value="Cupredoxins"/>
    <property type="match status" value="1"/>
</dbReference>
<dbReference type="OrthoDB" id="4392at2157"/>
<protein>
    <submittedName>
        <fullName evidence="2">Blue (Type 1) copper domain protein</fullName>
    </submittedName>
</protein>
<sequence>MKTKAIGSLFVLFAIVAGLVAFTPAAFADHSEVTVTPAPGSGAPGCEESADGCYIPNKATVDVGGKVIFSNTDTAAHTFTAGTAADGPSGIFDTSLVIAGSSYEWTATTAGEVPYYCMVHPWMAGLIVVQEAGAEEHDDDMMDDDMTDDDHVGDASANGMLSDGTAVEVYTSAATAGERMEISVDFDESEHVNYDIMVTQNGNEVLNDIGAHSHDGKGVHETAPLTSADPVNITITFQGYGIDDPKTGPIGEVVVFSNVVPEFGTIAMMILAVAIISIVAVTAKSKVIPRF</sequence>
<dbReference type="Proteomes" id="UP000004440">
    <property type="component" value="Unassembled WGS sequence"/>
</dbReference>
<organism evidence="2 3">
    <name type="scientific">Nitrosarchaeum koreense MY1</name>
    <dbReference type="NCBI Taxonomy" id="1001994"/>
    <lineage>
        <taxon>Archaea</taxon>
        <taxon>Nitrososphaerota</taxon>
        <taxon>Nitrososphaeria</taxon>
        <taxon>Nitrosopumilales</taxon>
        <taxon>Nitrosopumilaceae</taxon>
        <taxon>Nitrosarchaeum</taxon>
    </lineage>
</organism>
<evidence type="ECO:0000256" key="1">
    <source>
        <dbReference type="SAM" id="Phobius"/>
    </source>
</evidence>
<dbReference type="PANTHER" id="PTHR36507:SF1">
    <property type="entry name" value="BLL1555 PROTEIN"/>
    <property type="match status" value="1"/>
</dbReference>
<dbReference type="NCBIfam" id="TIGR04296">
    <property type="entry name" value="PEFG-CTERM"/>
    <property type="match status" value="1"/>
</dbReference>
<evidence type="ECO:0000313" key="2">
    <source>
        <dbReference type="EMBL" id="EGP94514.1"/>
    </source>
</evidence>
<dbReference type="InterPro" id="IPR052721">
    <property type="entry name" value="ET_Amicyanin"/>
</dbReference>
<dbReference type="RefSeq" id="WP_007551518.1">
    <property type="nucleotide sequence ID" value="NZ_AFPU01000001.1"/>
</dbReference>
<accession>F9CZC5</accession>
<keyword evidence="3" id="KW-1185">Reference proteome</keyword>
<name>F9CZC5_9ARCH</name>
<gene>
    <name evidence="2" type="ORF">MY1_1768</name>
</gene>
<keyword evidence="1" id="KW-0812">Transmembrane</keyword>
<reference evidence="2 3" key="1">
    <citation type="journal article" date="2011" name="J. Bacteriol.">
        <title>Genome Sequence of an Ammonia-Oxidizing Soil Archaeon, "Candidatus Nitrosoarchaeum koreensis" MY1.</title>
        <authorList>
            <person name="Kim B.K."/>
            <person name="Jung M.Y."/>
            <person name="Yu D.S."/>
            <person name="Park S.J."/>
            <person name="Oh T.K."/>
            <person name="Rhee S.K."/>
            <person name="Kim J.F."/>
        </authorList>
    </citation>
    <scope>NUCLEOTIDE SEQUENCE [LARGE SCALE GENOMIC DNA]</scope>
    <source>
        <strain evidence="2 3">MY1</strain>
    </source>
</reference>